<evidence type="ECO:0000313" key="1">
    <source>
        <dbReference type="EMBL" id="MFD1736291.1"/>
    </source>
</evidence>
<evidence type="ECO:0000313" key="2">
    <source>
        <dbReference type="Proteomes" id="UP001597214"/>
    </source>
</evidence>
<dbReference type="Pfam" id="PF26325">
    <property type="entry name" value="YhjD"/>
    <property type="match status" value="1"/>
</dbReference>
<dbReference type="InterPro" id="IPR058600">
    <property type="entry name" value="YhjD-like"/>
</dbReference>
<accession>A0ABW4LMH5</accession>
<comment type="caution">
    <text evidence="1">The sequence shown here is derived from an EMBL/GenBank/DDBJ whole genome shotgun (WGS) entry which is preliminary data.</text>
</comment>
<dbReference type="EMBL" id="JBHUEM010000005">
    <property type="protein sequence ID" value="MFD1736291.1"/>
    <property type="molecule type" value="Genomic_DNA"/>
</dbReference>
<gene>
    <name evidence="1" type="ORF">ACFSCX_06890</name>
</gene>
<protein>
    <submittedName>
        <fullName evidence="1">Uncharacterized protein</fullName>
    </submittedName>
</protein>
<name>A0ABW4LMH5_9BACI</name>
<organism evidence="1 2">
    <name type="scientific">Bacillus salitolerans</name>
    <dbReference type="NCBI Taxonomy" id="1437434"/>
    <lineage>
        <taxon>Bacteria</taxon>
        <taxon>Bacillati</taxon>
        <taxon>Bacillota</taxon>
        <taxon>Bacilli</taxon>
        <taxon>Bacillales</taxon>
        <taxon>Bacillaceae</taxon>
        <taxon>Bacillus</taxon>
    </lineage>
</organism>
<keyword evidence="2" id="KW-1185">Reference proteome</keyword>
<dbReference type="RefSeq" id="WP_377927439.1">
    <property type="nucleotide sequence ID" value="NZ_JBHUEM010000005.1"/>
</dbReference>
<proteinExistence type="predicted"/>
<reference evidence="2" key="1">
    <citation type="journal article" date="2019" name="Int. J. Syst. Evol. Microbiol.">
        <title>The Global Catalogue of Microorganisms (GCM) 10K type strain sequencing project: providing services to taxonomists for standard genome sequencing and annotation.</title>
        <authorList>
            <consortium name="The Broad Institute Genomics Platform"/>
            <consortium name="The Broad Institute Genome Sequencing Center for Infectious Disease"/>
            <person name="Wu L."/>
            <person name="Ma J."/>
        </authorList>
    </citation>
    <scope>NUCLEOTIDE SEQUENCE [LARGE SCALE GENOMIC DNA]</scope>
    <source>
        <strain evidence="2">CCUG 49339</strain>
    </source>
</reference>
<sequence length="130" mass="15500">MEQNRPTEHGPTIEDTLMMDNYIVLITLIKVVDHDLRQISASDFKMGTIYEAFFEKLLNRILKDIKELKTAMKKKGIVVRDRVNRDKEYVYWPYLCRGYSGNINRWIYALKSQCNEKLREYLDLKESDSE</sequence>
<dbReference type="Proteomes" id="UP001597214">
    <property type="component" value="Unassembled WGS sequence"/>
</dbReference>